<dbReference type="AlphaFoldDB" id="A0A7W5GGE4"/>
<evidence type="ECO:0000313" key="3">
    <source>
        <dbReference type="Proteomes" id="UP000543579"/>
    </source>
</evidence>
<sequence>MTRRLLDDRGAVTAEFAVALPAVIIVLALGVGVLGSAAATVRLQHAATEAARLLGRGETDALAGIAETGGTASVERHDGLVCVAAVAPVPVGPPLPAITARACALDGGR</sequence>
<organism evidence="2 3">
    <name type="scientific">Microbacterium proteolyticum</name>
    <dbReference type="NCBI Taxonomy" id="1572644"/>
    <lineage>
        <taxon>Bacteria</taxon>
        <taxon>Bacillati</taxon>
        <taxon>Actinomycetota</taxon>
        <taxon>Actinomycetes</taxon>
        <taxon>Micrococcales</taxon>
        <taxon>Microbacteriaceae</taxon>
        <taxon>Microbacterium</taxon>
    </lineage>
</organism>
<dbReference type="Proteomes" id="UP000543579">
    <property type="component" value="Unassembled WGS sequence"/>
</dbReference>
<evidence type="ECO:0000256" key="1">
    <source>
        <dbReference type="SAM" id="Phobius"/>
    </source>
</evidence>
<dbReference type="EMBL" id="JACHXY010000003">
    <property type="protein sequence ID" value="MBB3159026.1"/>
    <property type="molecule type" value="Genomic_DNA"/>
</dbReference>
<name>A0A7W5GGE4_9MICO</name>
<comment type="caution">
    <text evidence="2">The sequence shown here is derived from an EMBL/GenBank/DDBJ whole genome shotgun (WGS) entry which is preliminary data.</text>
</comment>
<evidence type="ECO:0000313" key="2">
    <source>
        <dbReference type="EMBL" id="MBB3159026.1"/>
    </source>
</evidence>
<feature type="transmembrane region" description="Helical" evidence="1">
    <location>
        <begin position="12"/>
        <end position="34"/>
    </location>
</feature>
<reference evidence="2 3" key="1">
    <citation type="submission" date="2020-08" db="EMBL/GenBank/DDBJ databases">
        <title>Genomic Encyclopedia of Type Strains, Phase III (KMG-III): the genomes of soil and plant-associated and newly described type strains.</title>
        <authorList>
            <person name="Whitman W."/>
        </authorList>
    </citation>
    <scope>NUCLEOTIDE SEQUENCE [LARGE SCALE GENOMIC DNA]</scope>
    <source>
        <strain evidence="2 3">CECT 8356</strain>
    </source>
</reference>
<gene>
    <name evidence="2" type="ORF">FHS07_002744</name>
</gene>
<dbReference type="NCBIfam" id="NF041390">
    <property type="entry name" value="TadE_Rv3655c"/>
    <property type="match status" value="1"/>
</dbReference>
<dbReference type="InterPro" id="IPR049790">
    <property type="entry name" value="Rv3655c/TadE"/>
</dbReference>
<keyword evidence="1" id="KW-0812">Transmembrane</keyword>
<accession>A0A7W5GGE4</accession>
<proteinExistence type="predicted"/>
<dbReference type="RefSeq" id="WP_183420430.1">
    <property type="nucleotide sequence ID" value="NZ_JACHXY010000003.1"/>
</dbReference>
<keyword evidence="1" id="KW-1133">Transmembrane helix</keyword>
<protein>
    <submittedName>
        <fullName evidence="2">Flp pilus assembly protein TadG</fullName>
    </submittedName>
</protein>
<keyword evidence="1" id="KW-0472">Membrane</keyword>